<dbReference type="EMBL" id="RQTK01002381">
    <property type="protein sequence ID" value="RUS68544.1"/>
    <property type="molecule type" value="Genomic_DNA"/>
</dbReference>
<evidence type="ECO:0000313" key="2">
    <source>
        <dbReference type="Proteomes" id="UP000271974"/>
    </source>
</evidence>
<organism evidence="1 2">
    <name type="scientific">Elysia chlorotica</name>
    <name type="common">Eastern emerald elysia</name>
    <name type="synonym">Sea slug</name>
    <dbReference type="NCBI Taxonomy" id="188477"/>
    <lineage>
        <taxon>Eukaryota</taxon>
        <taxon>Metazoa</taxon>
        <taxon>Spiralia</taxon>
        <taxon>Lophotrochozoa</taxon>
        <taxon>Mollusca</taxon>
        <taxon>Gastropoda</taxon>
        <taxon>Heterobranchia</taxon>
        <taxon>Euthyneura</taxon>
        <taxon>Panpulmonata</taxon>
        <taxon>Sacoglossa</taxon>
        <taxon>Placobranchoidea</taxon>
        <taxon>Plakobranchidae</taxon>
        <taxon>Elysia</taxon>
    </lineage>
</organism>
<reference evidence="1 2" key="1">
    <citation type="submission" date="2019-01" db="EMBL/GenBank/DDBJ databases">
        <title>A draft genome assembly of the solar-powered sea slug Elysia chlorotica.</title>
        <authorList>
            <person name="Cai H."/>
            <person name="Li Q."/>
            <person name="Fang X."/>
            <person name="Li J."/>
            <person name="Curtis N.E."/>
            <person name="Altenburger A."/>
            <person name="Shibata T."/>
            <person name="Feng M."/>
            <person name="Maeda T."/>
            <person name="Schwartz J.A."/>
            <person name="Shigenobu S."/>
            <person name="Lundholm N."/>
            <person name="Nishiyama T."/>
            <person name="Yang H."/>
            <person name="Hasebe M."/>
            <person name="Li S."/>
            <person name="Pierce S.K."/>
            <person name="Wang J."/>
        </authorList>
    </citation>
    <scope>NUCLEOTIDE SEQUENCE [LARGE SCALE GENOMIC DNA]</scope>
    <source>
        <strain evidence="1">EC2010</strain>
        <tissue evidence="1">Whole organism of an adult</tissue>
    </source>
</reference>
<sequence length="329" mass="37521">LKDDPLVQADSKCRAIVEEIIEHKTRLDRHQSEWRLGACYRATDQLVNVLLTCSSSELYYKLHWDEDWQLMDTPSVNFSGATNLAFFDGNIYIRYQNKTLNAFFPRHNACYKIYGGSPHKVVSAAMFPVGNELYSVYRGDGNAYEVESLNLNAHRQGKWSQVGKLFTRDMEVANVTNIGSRLVVFWKKTGQSYLSVECFDLTRRESFLLPDQLCSSSGLVTFTHGEQAFALQQNGVLWRISAQKEAPYISLKLELWLWNFHRAVSGAILVNQELWVFDTTEEIDGQSDVRAGAEALSLEGVFRRVRFCFVSTQQTNFVHAVVPKSFISS</sequence>
<protein>
    <submittedName>
        <fullName evidence="1">Uncharacterized protein</fullName>
    </submittedName>
</protein>
<dbReference type="SUPFAM" id="SSF117281">
    <property type="entry name" value="Kelch motif"/>
    <property type="match status" value="1"/>
</dbReference>
<gene>
    <name evidence="1" type="ORF">EGW08_023694</name>
</gene>
<name>A0A3S1B022_ELYCH</name>
<dbReference type="InterPro" id="IPR015915">
    <property type="entry name" value="Kelch-typ_b-propeller"/>
</dbReference>
<feature type="non-terminal residue" evidence="1">
    <location>
        <position position="1"/>
    </location>
</feature>
<dbReference type="Proteomes" id="UP000271974">
    <property type="component" value="Unassembled WGS sequence"/>
</dbReference>
<proteinExistence type="predicted"/>
<dbReference type="AlphaFoldDB" id="A0A3S1B022"/>
<accession>A0A3S1B022</accession>
<dbReference type="OrthoDB" id="6160460at2759"/>
<keyword evidence="2" id="KW-1185">Reference proteome</keyword>
<comment type="caution">
    <text evidence="1">The sequence shown here is derived from an EMBL/GenBank/DDBJ whole genome shotgun (WGS) entry which is preliminary data.</text>
</comment>
<evidence type="ECO:0000313" key="1">
    <source>
        <dbReference type="EMBL" id="RUS68544.1"/>
    </source>
</evidence>